<dbReference type="InterPro" id="IPR024134">
    <property type="entry name" value="SOD_Cu/Zn_/chaperone"/>
</dbReference>
<dbReference type="PANTHER" id="PTHR10003">
    <property type="entry name" value="SUPEROXIDE DISMUTASE CU-ZN -RELATED"/>
    <property type="match status" value="1"/>
</dbReference>
<dbReference type="SUPFAM" id="SSF55008">
    <property type="entry name" value="HMA, heavy metal-associated domain"/>
    <property type="match status" value="1"/>
</dbReference>
<dbReference type="OrthoDB" id="666972at2759"/>
<dbReference type="GO" id="GO:1902693">
    <property type="term" value="C:superoxide dismutase complex"/>
    <property type="evidence" value="ECO:0007669"/>
    <property type="project" value="EnsemblFungi"/>
</dbReference>
<dbReference type="InterPro" id="IPR036423">
    <property type="entry name" value="SOD-like_Cu/Zn_dom_sf"/>
</dbReference>
<dbReference type="GeneID" id="96901328"/>
<keyword evidence="4" id="KW-1015">Disulfide bond</keyword>
<dbReference type="GO" id="GO:0006825">
    <property type="term" value="P:copper ion transport"/>
    <property type="evidence" value="ECO:0007669"/>
    <property type="project" value="EnsemblFungi"/>
</dbReference>
<dbReference type="SUPFAM" id="SSF49329">
    <property type="entry name" value="Cu,Zn superoxide dismutase-like"/>
    <property type="match status" value="1"/>
</dbReference>
<dbReference type="Gene3D" id="3.30.70.100">
    <property type="match status" value="1"/>
</dbReference>
<dbReference type="InterPro" id="IPR036163">
    <property type="entry name" value="HMA_dom_sf"/>
</dbReference>
<dbReference type="InParanoid" id="G0V8Q1"/>
<dbReference type="KEGG" id="ncs:NCAS_0A12920"/>
<dbReference type="GO" id="GO:0005634">
    <property type="term" value="C:nucleus"/>
    <property type="evidence" value="ECO:0007669"/>
    <property type="project" value="EnsemblFungi"/>
</dbReference>
<dbReference type="FunCoup" id="G0V8Q1">
    <property type="interactions" value="334"/>
</dbReference>
<evidence type="ECO:0000256" key="3">
    <source>
        <dbReference type="ARBA" id="ARBA00016103"/>
    </source>
</evidence>
<organism evidence="6 7">
    <name type="scientific">Naumovozyma castellii</name>
    <name type="common">Yeast</name>
    <name type="synonym">Saccharomyces castellii</name>
    <dbReference type="NCBI Taxonomy" id="27288"/>
    <lineage>
        <taxon>Eukaryota</taxon>
        <taxon>Fungi</taxon>
        <taxon>Dikarya</taxon>
        <taxon>Ascomycota</taxon>
        <taxon>Saccharomycotina</taxon>
        <taxon>Saccharomycetes</taxon>
        <taxon>Saccharomycetales</taxon>
        <taxon>Saccharomycetaceae</taxon>
        <taxon>Naumovozyma</taxon>
    </lineage>
</organism>
<dbReference type="EMBL" id="HE576752">
    <property type="protein sequence ID" value="CCC67850.1"/>
    <property type="molecule type" value="Genomic_DNA"/>
</dbReference>
<dbReference type="InterPro" id="IPR006121">
    <property type="entry name" value="HMA_dom"/>
</dbReference>
<dbReference type="GO" id="GO:0005829">
    <property type="term" value="C:cytosol"/>
    <property type="evidence" value="ECO:0007669"/>
    <property type="project" value="EnsemblFungi"/>
</dbReference>
<dbReference type="CDD" id="cd00371">
    <property type="entry name" value="HMA"/>
    <property type="match status" value="1"/>
</dbReference>
<dbReference type="GO" id="GO:0019430">
    <property type="term" value="P:removal of superoxide radicals"/>
    <property type="evidence" value="ECO:0007669"/>
    <property type="project" value="EnsemblFungi"/>
</dbReference>
<dbReference type="HOGENOM" id="CLU_056632_0_0_1"/>
<dbReference type="GO" id="GO:0101031">
    <property type="term" value="C:protein folding chaperone complex"/>
    <property type="evidence" value="ECO:0007669"/>
    <property type="project" value="EnsemblFungi"/>
</dbReference>
<reference evidence="7" key="1">
    <citation type="journal article" date="2011" name="Proc. Natl. Acad. Sci. U.S.A.">
        <title>Evolutionary erosion of yeast sex chromosomes by mating-type switching accidents.</title>
        <authorList>
            <person name="Gordon J.L."/>
            <person name="Armisen D."/>
            <person name="Proux-Wera E."/>
            <person name="Oheigeartaigh S.S."/>
            <person name="Byrne K.P."/>
            <person name="Wolfe K.H."/>
        </authorList>
    </citation>
    <scope>NUCLEOTIDE SEQUENCE [LARGE SCALE GENOMIC DNA]</scope>
    <source>
        <strain evidence="7">ATCC 76901 / BCRC 22586 / CBS 4309 / NBRC 1992 / NRRL Y-12630</strain>
    </source>
</reference>
<reference key="2">
    <citation type="submission" date="2011-08" db="EMBL/GenBank/DDBJ databases">
        <title>Genome sequence of Naumovozyma castellii.</title>
        <authorList>
            <person name="Gordon J.L."/>
            <person name="Armisen D."/>
            <person name="Proux-Wera E."/>
            <person name="OhEigeartaigh S.S."/>
            <person name="Byrne K.P."/>
            <person name="Wolfe K.H."/>
        </authorList>
    </citation>
    <scope>NUCLEOTIDE SEQUENCE</scope>
    <source>
        <strain>Type strain:CBS 4309</strain>
    </source>
</reference>
<dbReference type="RefSeq" id="XP_003674230.1">
    <property type="nucleotide sequence ID" value="XM_003674182.1"/>
</dbReference>
<sequence length="252" mass="27859">MTTSNDDYFEATYAIPMHCENCTNDIKKSLLESLPQVDHDKIKDIKFDIKEQLMALNSAIAPSVVIKSLRSRGYDTIIRGAGNKPNMAAVTILETFNKAKNELLSSPIGGLVRIVQVRDDKTLFDVNINGVPKAGKYLAAIHECGDISGGIESCGKVFHKFDEPIECNDQSDLNEKLFSGQAFLSSSLQVWELIGRSIVISRVADEISDERYDICGIVARSAGVWENNKKVCACSGKTIWEERKDALAINIR</sequence>
<evidence type="ECO:0000256" key="4">
    <source>
        <dbReference type="ARBA" id="ARBA00023157"/>
    </source>
</evidence>
<evidence type="ECO:0000256" key="2">
    <source>
        <dbReference type="ARBA" id="ARBA00010636"/>
    </source>
</evidence>
<dbReference type="Gene3D" id="2.60.40.200">
    <property type="entry name" value="Superoxide dismutase, copper/zinc binding domain"/>
    <property type="match status" value="1"/>
</dbReference>
<dbReference type="GO" id="GO:0005507">
    <property type="term" value="F:copper ion binding"/>
    <property type="evidence" value="ECO:0007669"/>
    <property type="project" value="InterPro"/>
</dbReference>
<proteinExistence type="inferred from homology"/>
<dbReference type="AlphaFoldDB" id="G0V8Q1"/>
<evidence type="ECO:0000256" key="1">
    <source>
        <dbReference type="ARBA" id="ARBA00001973"/>
    </source>
</evidence>
<dbReference type="OMA" id="KNVWEER"/>
<evidence type="ECO:0000259" key="5">
    <source>
        <dbReference type="Pfam" id="PF00403"/>
    </source>
</evidence>
<feature type="domain" description="HMA" evidence="5">
    <location>
        <begin position="13"/>
        <end position="75"/>
    </location>
</feature>
<comment type="cofactor">
    <cofactor evidence="1">
        <name>Cu(2+)</name>
        <dbReference type="ChEBI" id="CHEBI:29036"/>
    </cofactor>
</comment>
<name>G0V8Q1_NAUCA</name>
<evidence type="ECO:0000313" key="6">
    <source>
        <dbReference type="EMBL" id="CCC67850.1"/>
    </source>
</evidence>
<gene>
    <name evidence="6" type="primary">NCAS0A12920</name>
    <name evidence="6" type="ordered locus">NCAS_0A12920</name>
</gene>
<dbReference type="GO" id="GO:0016532">
    <property type="term" value="F:superoxide dismutase copper chaperone activity"/>
    <property type="evidence" value="ECO:0007669"/>
    <property type="project" value="EnsemblFungi"/>
</dbReference>
<dbReference type="Proteomes" id="UP000001640">
    <property type="component" value="Chromosome 1"/>
</dbReference>
<evidence type="ECO:0000313" key="7">
    <source>
        <dbReference type="Proteomes" id="UP000001640"/>
    </source>
</evidence>
<dbReference type="Pfam" id="PF00403">
    <property type="entry name" value="HMA"/>
    <property type="match status" value="1"/>
</dbReference>
<dbReference type="GO" id="GO:0005743">
    <property type="term" value="C:mitochondrial inner membrane"/>
    <property type="evidence" value="ECO:0007669"/>
    <property type="project" value="EnsemblFungi"/>
</dbReference>
<protein>
    <recommendedName>
        <fullName evidence="3">Superoxide dismutase 1 copper chaperone</fullName>
    </recommendedName>
</protein>
<keyword evidence="7" id="KW-1185">Reference proteome</keyword>
<dbReference type="STRING" id="1064592.G0V8Q1"/>
<dbReference type="eggNOG" id="KOG4656">
    <property type="taxonomic scope" value="Eukaryota"/>
</dbReference>
<comment type="similarity">
    <text evidence="2">Belongs to the CCS1 family.</text>
</comment>
<accession>G0V8Q1</accession>